<evidence type="ECO:0000313" key="2">
    <source>
        <dbReference type="Proteomes" id="UP000215596"/>
    </source>
</evidence>
<proteinExistence type="predicted"/>
<reference evidence="1 2" key="1">
    <citation type="submission" date="2017-07" db="EMBL/GenBank/DDBJ databases">
        <title>Isolation and whole genome analysis of endospore-forming bacteria from heroin.</title>
        <authorList>
            <person name="Kalinowski J."/>
            <person name="Ahrens B."/>
            <person name="Al-Dilaimi A."/>
            <person name="Winkler A."/>
            <person name="Wibberg D."/>
            <person name="Schleenbecker U."/>
            <person name="Ruckert C."/>
            <person name="Wolfel R."/>
            <person name="Grass G."/>
        </authorList>
    </citation>
    <scope>NUCLEOTIDE SEQUENCE [LARGE SCALE GENOMIC DNA]</scope>
    <source>
        <strain evidence="1 2">7537-G1</strain>
    </source>
</reference>
<dbReference type="AlphaFoldDB" id="A0A268EI57"/>
<accession>A0A268EI57</accession>
<organism evidence="1 2">
    <name type="scientific">Paenibacillus campinasensis</name>
    <dbReference type="NCBI Taxonomy" id="66347"/>
    <lineage>
        <taxon>Bacteria</taxon>
        <taxon>Bacillati</taxon>
        <taxon>Bacillota</taxon>
        <taxon>Bacilli</taxon>
        <taxon>Bacillales</taxon>
        <taxon>Paenibacillaceae</taxon>
        <taxon>Paenibacillus</taxon>
    </lineage>
</organism>
<dbReference type="Proteomes" id="UP000215596">
    <property type="component" value="Unassembled WGS sequence"/>
</dbReference>
<comment type="caution">
    <text evidence="1">The sequence shown here is derived from an EMBL/GenBank/DDBJ whole genome shotgun (WGS) entry which is preliminary data.</text>
</comment>
<name>A0A268EI57_9BACL</name>
<gene>
    <name evidence="1" type="ORF">CHH67_21150</name>
</gene>
<dbReference type="RefSeq" id="WP_095267368.1">
    <property type="nucleotide sequence ID" value="NZ_NPBY01000074.1"/>
</dbReference>
<evidence type="ECO:0000313" key="1">
    <source>
        <dbReference type="EMBL" id="PAD72818.1"/>
    </source>
</evidence>
<sequence length="63" mass="7077">MMTNIVIELIEEQIGRKMTEIEIAEISRLNDEGWPASVLAPNMQVILSLIESAREFGEKSSSK</sequence>
<dbReference type="EMBL" id="NPBY01000074">
    <property type="protein sequence ID" value="PAD72818.1"/>
    <property type="molecule type" value="Genomic_DNA"/>
</dbReference>
<protein>
    <submittedName>
        <fullName evidence="1">Uncharacterized protein</fullName>
    </submittedName>
</protein>